<dbReference type="InterPro" id="IPR051200">
    <property type="entry name" value="Host-pathogen_enzymatic-act"/>
</dbReference>
<evidence type="ECO:0000313" key="1">
    <source>
        <dbReference type="EMBL" id="MCI4674802.1"/>
    </source>
</evidence>
<dbReference type="PANTHER" id="PTHR47197:SF3">
    <property type="entry name" value="DIHYDRO-HEME D1 DEHYDROGENASE"/>
    <property type="match status" value="1"/>
</dbReference>
<accession>A0ABS9YUA1</accession>
<organism evidence="1 2">
    <name type="scientific">Candidatus Mycolicibacterium alkanivorans</name>
    <dbReference type="NCBI Taxonomy" id="2954114"/>
    <lineage>
        <taxon>Bacteria</taxon>
        <taxon>Bacillati</taxon>
        <taxon>Actinomycetota</taxon>
        <taxon>Actinomycetes</taxon>
        <taxon>Mycobacteriales</taxon>
        <taxon>Mycobacteriaceae</taxon>
        <taxon>Mycolicibacterium</taxon>
    </lineage>
</organism>
<protein>
    <submittedName>
        <fullName evidence="1">YncE family protein</fullName>
    </submittedName>
</protein>
<dbReference type="EMBL" id="JAIVFL010000001">
    <property type="protein sequence ID" value="MCI4674802.1"/>
    <property type="molecule type" value="Genomic_DNA"/>
</dbReference>
<proteinExistence type="predicted"/>
<dbReference type="InterPro" id="IPR011044">
    <property type="entry name" value="Quino_amine_DH_bsu"/>
</dbReference>
<keyword evidence="2" id="KW-1185">Reference proteome</keyword>
<dbReference type="Gene3D" id="2.130.10.10">
    <property type="entry name" value="YVTN repeat-like/Quinoprotein amine dehydrogenase"/>
    <property type="match status" value="2"/>
</dbReference>
<dbReference type="SUPFAM" id="SSF50969">
    <property type="entry name" value="YVTN repeat-like/Quinoprotein amine dehydrogenase"/>
    <property type="match status" value="1"/>
</dbReference>
<dbReference type="RefSeq" id="WP_243071191.1">
    <property type="nucleotide sequence ID" value="NZ_JAIVFL010000001.1"/>
</dbReference>
<dbReference type="Proteomes" id="UP001139068">
    <property type="component" value="Unassembled WGS sequence"/>
</dbReference>
<gene>
    <name evidence="1" type="ORF">K9U37_07730</name>
</gene>
<comment type="caution">
    <text evidence="1">The sequence shown here is derived from an EMBL/GenBank/DDBJ whole genome shotgun (WGS) entry which is preliminary data.</text>
</comment>
<dbReference type="PANTHER" id="PTHR47197">
    <property type="entry name" value="PROTEIN NIRF"/>
    <property type="match status" value="1"/>
</dbReference>
<dbReference type="NCBIfam" id="TIGR02276">
    <property type="entry name" value="beta_rpt_yvtn"/>
    <property type="match status" value="1"/>
</dbReference>
<name>A0ABS9YUA1_9MYCO</name>
<sequence>MANTARHNEVSGTAGVAVAERVAAAHSLWLSTLPTIRRAPSAELVPLAEPITAPVVTAAGAVTPGHGPVSDMAVSPDGRRLVAAHYGADAVSIIDTATMSVTATASGVAEPYAVVVADRAYVSAAQTEDESVVAIDTATGVPFAAKNIDSSARALAVSPVGDVLYVARTGDELADIAAIDIESGVIGVIAIPAAPGASVEALRVSADGARLFAALSTATGGTLLIIDTRSRAVERSVAIPGSIGDIAAMPNGRKAFATGWDAELGGVVNVIDVAAARITDTIGIGGMPTQLVLGRGGELAYVVDRDQIVVLCTTANEIVDTIAARGELSCLAAGPDGRLYAADFSGVISVLQVGSATDSALRELMSAELPQLAVAAS</sequence>
<dbReference type="InterPro" id="IPR015943">
    <property type="entry name" value="WD40/YVTN_repeat-like_dom_sf"/>
</dbReference>
<dbReference type="InterPro" id="IPR011964">
    <property type="entry name" value="YVTN_b-propeller_repeat"/>
</dbReference>
<evidence type="ECO:0000313" key="2">
    <source>
        <dbReference type="Proteomes" id="UP001139068"/>
    </source>
</evidence>
<reference evidence="1" key="1">
    <citation type="journal article" date="2022" name="ISME J.">
        <title>Identification of active gaseous-alkane degraders at natural gas seeps.</title>
        <authorList>
            <person name="Farhan Ul Haque M."/>
            <person name="Hernandez M."/>
            <person name="Crombie A.T."/>
            <person name="Murrell J.C."/>
        </authorList>
    </citation>
    <scope>NUCLEOTIDE SEQUENCE</scope>
    <source>
        <strain evidence="1">ANDR5</strain>
    </source>
</reference>